<dbReference type="AlphaFoldDB" id="F8DXE4"/>
<dbReference type="eggNOG" id="COG1652">
    <property type="taxonomic scope" value="Bacteria"/>
</dbReference>
<evidence type="ECO:0000256" key="1">
    <source>
        <dbReference type="ARBA" id="ARBA00010830"/>
    </source>
</evidence>
<dbReference type="GO" id="GO:0016787">
    <property type="term" value="F:hydrolase activity"/>
    <property type="evidence" value="ECO:0007669"/>
    <property type="project" value="UniProtKB-KW"/>
</dbReference>
<proteinExistence type="inferred from homology"/>
<feature type="domain" description="Resuscitation-promoting factor Rpf1 C-terminal" evidence="5">
    <location>
        <begin position="169"/>
        <end position="257"/>
    </location>
</feature>
<dbReference type="STRING" id="662755.CRES_0326"/>
<comment type="similarity">
    <text evidence="1">Belongs to the transglycosylase family. Rpf subfamily.</text>
</comment>
<dbReference type="InterPro" id="IPR010618">
    <property type="entry name" value="RPF"/>
</dbReference>
<feature type="compositionally biased region" description="Basic and acidic residues" evidence="3">
    <location>
        <begin position="1"/>
        <end position="16"/>
    </location>
</feature>
<dbReference type="KEGG" id="crd:CRES_0326"/>
<dbReference type="Pfam" id="PF06737">
    <property type="entry name" value="Transglycosylas"/>
    <property type="match status" value="1"/>
</dbReference>
<dbReference type="Proteomes" id="UP000000492">
    <property type="component" value="Chromosome"/>
</dbReference>
<dbReference type="InterPro" id="IPR044905">
    <property type="entry name" value="Rpf1_C_sf"/>
</dbReference>
<protein>
    <recommendedName>
        <fullName evidence="8">Resuscitation-promoting factor</fullName>
    </recommendedName>
</protein>
<evidence type="ECO:0000259" key="4">
    <source>
        <dbReference type="Pfam" id="PF06737"/>
    </source>
</evidence>
<gene>
    <name evidence="6" type="ordered locus">CRES_0326</name>
</gene>
<evidence type="ECO:0000313" key="7">
    <source>
        <dbReference type="Proteomes" id="UP000000492"/>
    </source>
</evidence>
<evidence type="ECO:0000256" key="2">
    <source>
        <dbReference type="ARBA" id="ARBA00022801"/>
    </source>
</evidence>
<dbReference type="InterPro" id="IPR023346">
    <property type="entry name" value="Lysozyme-like_dom_sf"/>
</dbReference>
<evidence type="ECO:0000313" key="6">
    <source>
        <dbReference type="EMBL" id="AEI08689.1"/>
    </source>
</evidence>
<feature type="compositionally biased region" description="Basic and acidic residues" evidence="3">
    <location>
        <begin position="45"/>
        <end position="54"/>
    </location>
</feature>
<dbReference type="HOGENOM" id="CLU_045108_1_0_11"/>
<dbReference type="EMBL" id="CP002857">
    <property type="protein sequence ID" value="AEI08689.1"/>
    <property type="molecule type" value="Genomic_DNA"/>
</dbReference>
<dbReference type="InterPro" id="IPR021630">
    <property type="entry name" value="Rpf1_C"/>
</dbReference>
<evidence type="ECO:0000259" key="5">
    <source>
        <dbReference type="Pfam" id="PF11574"/>
    </source>
</evidence>
<evidence type="ECO:0000256" key="3">
    <source>
        <dbReference type="SAM" id="MobiDB-lite"/>
    </source>
</evidence>
<accession>F8DXE4</accession>
<dbReference type="CDD" id="cd13925">
    <property type="entry name" value="RPF"/>
    <property type="match status" value="1"/>
</dbReference>
<reference evidence="6 7" key="1">
    <citation type="journal article" date="2012" name="BMC Genomics">
        <title>Complete genome sequence, lifestyle, and multi-drug resistance of the human pathogen Corynebacterium resistens DSM 45100 isolated from blood samples of a leukemia patient.</title>
        <authorList>
            <person name="Schroder J."/>
            <person name="Maus I."/>
            <person name="Meyer K."/>
            <person name="Wordemann S."/>
            <person name="Blom J."/>
            <person name="Jaenicke S."/>
            <person name="Schneider J."/>
            <person name="Trost E."/>
            <person name="Tauch A."/>
        </authorList>
    </citation>
    <scope>NUCLEOTIDE SEQUENCE [LARGE SCALE GENOMIC DNA]</scope>
    <source>
        <strain evidence="7">DSM 45100 / JCM 12819 / CCUG 50093 / GTC 2026 / SICGH 158</strain>
    </source>
</reference>
<organism evidence="6 7">
    <name type="scientific">Corynebacterium resistens (strain DSM 45100 / JCM 12819 / GTC 2026 / SICGH 158)</name>
    <dbReference type="NCBI Taxonomy" id="662755"/>
    <lineage>
        <taxon>Bacteria</taxon>
        <taxon>Bacillati</taxon>
        <taxon>Actinomycetota</taxon>
        <taxon>Actinomycetes</taxon>
        <taxon>Mycobacteriales</taxon>
        <taxon>Corynebacteriaceae</taxon>
        <taxon>Corynebacterium</taxon>
    </lineage>
</organism>
<dbReference type="Gene3D" id="1.10.530.10">
    <property type="match status" value="1"/>
</dbReference>
<keyword evidence="2" id="KW-0378">Hydrolase</keyword>
<keyword evidence="7" id="KW-1185">Reference proteome</keyword>
<dbReference type="Pfam" id="PF11574">
    <property type="entry name" value="Rpf1_C"/>
    <property type="match status" value="1"/>
</dbReference>
<dbReference type="Gene3D" id="1.10.1200.100">
    <property type="entry name" value="conserved protein domain from corynebacterium diphtheriae"/>
    <property type="match status" value="1"/>
</dbReference>
<feature type="region of interest" description="Disordered" evidence="3">
    <location>
        <begin position="1"/>
        <end position="59"/>
    </location>
</feature>
<feature type="compositionally biased region" description="Polar residues" evidence="3">
    <location>
        <begin position="30"/>
        <end position="40"/>
    </location>
</feature>
<name>F8DXE4_CORRG</name>
<feature type="domain" description="Resuscitation-promoting factor core lysozyme-like" evidence="4">
    <location>
        <begin position="88"/>
        <end position="164"/>
    </location>
</feature>
<evidence type="ECO:0008006" key="8">
    <source>
        <dbReference type="Google" id="ProtNLM"/>
    </source>
</evidence>
<dbReference type="SUPFAM" id="SSF53955">
    <property type="entry name" value="Lysozyme-like"/>
    <property type="match status" value="1"/>
</dbReference>
<sequence>MPKGRGSSDLRLDTNHHGWPLPPHRETKRTVQVHSKSSRVSLARTRRETVETMGRHTKQNSFSTTARLTLAGMAVVGASAAIAPAASAAPDSDWDRLAQCEAGGNWQINTGNGFHGGLQFSPSTWNAHGGQKYAPYAYQATREQQIAVAEKVLASQGWGAWPACSAKLGLNSAPTPRTAAAKPKAAPKPAPAPAVQKAVKDLAAQKNTLAVDAVWDKVVKRIEAAGYSVPPQLTHFYKAHRHQLNAFYNANKHAVHAVIPR</sequence>